<keyword evidence="1" id="KW-0175">Coiled coil</keyword>
<evidence type="ECO:0000313" key="3">
    <source>
        <dbReference type="EMBL" id="CAK0853337.1"/>
    </source>
</evidence>
<evidence type="ECO:0000256" key="1">
    <source>
        <dbReference type="SAM" id="Coils"/>
    </source>
</evidence>
<feature type="region of interest" description="Disordered" evidence="2">
    <location>
        <begin position="162"/>
        <end position="200"/>
    </location>
</feature>
<feature type="compositionally biased region" description="Polar residues" evidence="2">
    <location>
        <begin position="172"/>
        <end position="193"/>
    </location>
</feature>
<keyword evidence="4" id="KW-1185">Reference proteome</keyword>
<organism evidence="3 4">
    <name type="scientific">Prorocentrum cordatum</name>
    <dbReference type="NCBI Taxonomy" id="2364126"/>
    <lineage>
        <taxon>Eukaryota</taxon>
        <taxon>Sar</taxon>
        <taxon>Alveolata</taxon>
        <taxon>Dinophyceae</taxon>
        <taxon>Prorocentrales</taxon>
        <taxon>Prorocentraceae</taxon>
        <taxon>Prorocentrum</taxon>
    </lineage>
</organism>
<accession>A0ABN9U563</accession>
<name>A0ABN9U563_9DINO</name>
<dbReference type="Proteomes" id="UP001189429">
    <property type="component" value="Unassembled WGS sequence"/>
</dbReference>
<feature type="coiled-coil region" evidence="1">
    <location>
        <begin position="22"/>
        <end position="49"/>
    </location>
</feature>
<gene>
    <name evidence="3" type="ORF">PCOR1329_LOCUS44852</name>
</gene>
<evidence type="ECO:0000313" key="4">
    <source>
        <dbReference type="Proteomes" id="UP001189429"/>
    </source>
</evidence>
<sequence length="392" mass="42961">MEKIETGLPRLSLLVDALAQAAGRQAEEAKRATEENGRLRQQVAQLDGEGQRAGALQDQIARLRAGTAKSAAREAQLLEQMARLRELKDSYSAEYEDEHQQGEAWEEKAEDLDKKLQAALGEKESLRRTQQAALERVRSARAEEDEFFEENDKLQKQNEALAQRLRDKSAAANGSSEEARSLSQQVQELQASEASDEQNSHAAWVANERELMQARRDLQAAVALQTGVKAELLRTRAVLDPRQRQLLGTGPKWTLRPIAFGEGMPNQVECTHTVEYTASAQSRGRFASFRRDSDQDDPCLVTLFAEDTGYRALRARPRSASCGEVIDDTVGGRGTPTARAAAVPRRSGSVGEATVGKVGRAAPPVEHAVLTGQAPLAFERRLATPESLSAAR</sequence>
<proteinExistence type="predicted"/>
<reference evidence="3" key="1">
    <citation type="submission" date="2023-10" db="EMBL/GenBank/DDBJ databases">
        <authorList>
            <person name="Chen Y."/>
            <person name="Shah S."/>
            <person name="Dougan E. K."/>
            <person name="Thang M."/>
            <person name="Chan C."/>
        </authorList>
    </citation>
    <scope>NUCLEOTIDE SEQUENCE [LARGE SCALE GENOMIC DNA]</scope>
</reference>
<comment type="caution">
    <text evidence="3">The sequence shown here is derived from an EMBL/GenBank/DDBJ whole genome shotgun (WGS) entry which is preliminary data.</text>
</comment>
<dbReference type="EMBL" id="CAUYUJ010015391">
    <property type="protein sequence ID" value="CAK0853337.1"/>
    <property type="molecule type" value="Genomic_DNA"/>
</dbReference>
<protein>
    <submittedName>
        <fullName evidence="3">Uncharacterized protein</fullName>
    </submittedName>
</protein>
<evidence type="ECO:0000256" key="2">
    <source>
        <dbReference type="SAM" id="MobiDB-lite"/>
    </source>
</evidence>